<gene>
    <name evidence="1" type="ORF">L6164_000614</name>
</gene>
<evidence type="ECO:0000313" key="2">
    <source>
        <dbReference type="Proteomes" id="UP000828941"/>
    </source>
</evidence>
<sequence length="558" mass="64346">MSLSASSNVTSAHNSVSDISRRSADYHPSIWGDYFLQYASQSMEVDLKEQINILTEEVRKKLMAASEKPIEKLKLIDSIQRLGVFYHFEREIDEVLQHVHKNFVHDGIITLNEDLHSLALIFRLLRQQGYGISSDVFNKFKDAQGKFRERLTTDIEGILSLYEATHLRVHGEKTLEEALAFTSAQLEFMASKLSPSLAAKVSHSLMWPLRKSLPRLEAWHYISAYQEDPSHDETLLTLAKIDFNALQKQHQKELGILTKWWKDLDFATKLPFARNRMVECYFWILGVYFEPSYSLGRMITTKVITLTSVIDDIYDVYGTFEELQLFTNAIERWDVSCMDFLPEYMRICYQAVLDVFEEIEQEMTTEGRIFCVNYAKDEMIKQVQAYFAEAKWYNTNYTPTLEEYLDVALASSGYRLVTAISFVGMGPIATEDVFQWLSSNPKIVRASTIVARLMDDIVSNDLEQERGHVSSAVQCYMKEHGVQKQDAIDELKKQVTKAWKDVNEEFLDPTHVPKPLLMVVLNLTRVMDVLYKDGDCYTHSHGSTKNYIKALLLNPVPY</sequence>
<protein>
    <submittedName>
        <fullName evidence="1">Uncharacterized protein</fullName>
    </submittedName>
</protein>
<keyword evidence="2" id="KW-1185">Reference proteome</keyword>
<name>A0ACB9Q6Z9_BAUVA</name>
<dbReference type="EMBL" id="CM039426">
    <property type="protein sequence ID" value="KAI4356603.1"/>
    <property type="molecule type" value="Genomic_DNA"/>
</dbReference>
<reference evidence="1 2" key="1">
    <citation type="journal article" date="2022" name="DNA Res.">
        <title>Chromosomal-level genome assembly of the orchid tree Bauhinia variegata (Leguminosae; Cercidoideae) supports the allotetraploid origin hypothesis of Bauhinia.</title>
        <authorList>
            <person name="Zhong Y."/>
            <person name="Chen Y."/>
            <person name="Zheng D."/>
            <person name="Pang J."/>
            <person name="Liu Y."/>
            <person name="Luo S."/>
            <person name="Meng S."/>
            <person name="Qian L."/>
            <person name="Wei D."/>
            <person name="Dai S."/>
            <person name="Zhou R."/>
        </authorList>
    </citation>
    <scope>NUCLEOTIDE SEQUENCE [LARGE SCALE GENOMIC DNA]</scope>
    <source>
        <strain evidence="1">BV-YZ2020</strain>
    </source>
</reference>
<comment type="caution">
    <text evidence="1">The sequence shown here is derived from an EMBL/GenBank/DDBJ whole genome shotgun (WGS) entry which is preliminary data.</text>
</comment>
<proteinExistence type="predicted"/>
<organism evidence="1 2">
    <name type="scientific">Bauhinia variegata</name>
    <name type="common">Purple orchid tree</name>
    <name type="synonym">Phanera variegata</name>
    <dbReference type="NCBI Taxonomy" id="167791"/>
    <lineage>
        <taxon>Eukaryota</taxon>
        <taxon>Viridiplantae</taxon>
        <taxon>Streptophyta</taxon>
        <taxon>Embryophyta</taxon>
        <taxon>Tracheophyta</taxon>
        <taxon>Spermatophyta</taxon>
        <taxon>Magnoliopsida</taxon>
        <taxon>eudicotyledons</taxon>
        <taxon>Gunneridae</taxon>
        <taxon>Pentapetalae</taxon>
        <taxon>rosids</taxon>
        <taxon>fabids</taxon>
        <taxon>Fabales</taxon>
        <taxon>Fabaceae</taxon>
        <taxon>Cercidoideae</taxon>
        <taxon>Cercideae</taxon>
        <taxon>Bauhiniinae</taxon>
        <taxon>Bauhinia</taxon>
    </lineage>
</organism>
<dbReference type="Proteomes" id="UP000828941">
    <property type="component" value="Chromosome 1"/>
</dbReference>
<accession>A0ACB9Q6Z9</accession>
<evidence type="ECO:0000313" key="1">
    <source>
        <dbReference type="EMBL" id="KAI4356603.1"/>
    </source>
</evidence>